<evidence type="ECO:0000256" key="1">
    <source>
        <dbReference type="SAM" id="Phobius"/>
    </source>
</evidence>
<protein>
    <submittedName>
        <fullName evidence="2">Uncharacterized protein</fullName>
    </submittedName>
</protein>
<sequence length="154" mass="17221">MSNQPHQESTVTQAVQHTVCSPMWTNVNIGSVSLTELQGLPGADEPVHECGSTFQGAEFMQIKHMQPPHYERLVSDVATVPWLAQNEEATFMNREKAANEHKVESYTQLQLASIPSDNHMKIEGFGSDGFDLILKALLVICLVAFIYYIMKEVK</sequence>
<accession>A0A1V0SDD2</accession>
<proteinExistence type="predicted"/>
<keyword evidence="1" id="KW-1133">Transmembrane helix</keyword>
<keyword evidence="1" id="KW-0472">Membrane</keyword>
<name>A0A1V0SDD2_9VIRU</name>
<feature type="transmembrane region" description="Helical" evidence="1">
    <location>
        <begin position="132"/>
        <end position="150"/>
    </location>
</feature>
<keyword evidence="1" id="KW-0812">Transmembrane</keyword>
<organism evidence="2">
    <name type="scientific">Indivirus ILV1</name>
    <dbReference type="NCBI Taxonomy" id="1977633"/>
    <lineage>
        <taxon>Viruses</taxon>
        <taxon>Varidnaviria</taxon>
        <taxon>Bamfordvirae</taxon>
        <taxon>Nucleocytoviricota</taxon>
        <taxon>Megaviricetes</taxon>
        <taxon>Imitervirales</taxon>
        <taxon>Mimiviridae</taxon>
        <taxon>Klosneuvirinae</taxon>
        <taxon>Indivirus</taxon>
    </lineage>
</organism>
<gene>
    <name evidence="2" type="ORF">Indivirus_2_104</name>
</gene>
<dbReference type="EMBL" id="KY684086">
    <property type="protein sequence ID" value="ARF09725.1"/>
    <property type="molecule type" value="Genomic_DNA"/>
</dbReference>
<evidence type="ECO:0000313" key="2">
    <source>
        <dbReference type="EMBL" id="ARF09725.1"/>
    </source>
</evidence>
<reference evidence="2" key="1">
    <citation type="journal article" date="2017" name="Science">
        <title>Giant viruses with an expanded complement of translation system components.</title>
        <authorList>
            <person name="Schulz F."/>
            <person name="Yutin N."/>
            <person name="Ivanova N.N."/>
            <person name="Ortega D.R."/>
            <person name="Lee T.K."/>
            <person name="Vierheilig J."/>
            <person name="Daims H."/>
            <person name="Horn M."/>
            <person name="Wagner M."/>
            <person name="Jensen G.J."/>
            <person name="Kyrpides N.C."/>
            <person name="Koonin E.V."/>
            <person name="Woyke T."/>
        </authorList>
    </citation>
    <scope>NUCLEOTIDE SEQUENCE</scope>
    <source>
        <strain evidence="2">ILV1</strain>
    </source>
</reference>